<name>A0A1I0DIU5_THASX</name>
<evidence type="ECO:0000256" key="4">
    <source>
        <dbReference type="ARBA" id="ARBA00022840"/>
    </source>
</evidence>
<dbReference type="SUPFAM" id="SSF52540">
    <property type="entry name" value="P-loop containing nucleoside triphosphate hydrolases"/>
    <property type="match status" value="1"/>
</dbReference>
<comment type="similarity">
    <text evidence="5">Belongs to the helicase family. DinG subfamily.</text>
</comment>
<dbReference type="STRING" id="349064.SAMN05660429_01515"/>
<evidence type="ECO:0000256" key="6">
    <source>
        <dbReference type="ARBA" id="ARBA00044969"/>
    </source>
</evidence>
<comment type="cofactor">
    <cofactor evidence="1">
        <name>[4Fe-4S] cluster</name>
        <dbReference type="ChEBI" id="CHEBI:49883"/>
    </cofactor>
</comment>
<dbReference type="Pfam" id="PF00270">
    <property type="entry name" value="DEAD"/>
    <property type="match status" value="1"/>
</dbReference>
<dbReference type="GO" id="GO:0043139">
    <property type="term" value="F:5'-3' DNA helicase activity"/>
    <property type="evidence" value="ECO:0007669"/>
    <property type="project" value="UniProtKB-EC"/>
</dbReference>
<dbReference type="InterPro" id="IPR027417">
    <property type="entry name" value="P-loop_NTPase"/>
</dbReference>
<gene>
    <name evidence="9" type="ORF">SAMN05660429_01515</name>
</gene>
<keyword evidence="3" id="KW-0378">Hydrolase</keyword>
<evidence type="ECO:0000256" key="1">
    <source>
        <dbReference type="ARBA" id="ARBA00001966"/>
    </source>
</evidence>
<dbReference type="EC" id="5.6.2.3" evidence="6"/>
<protein>
    <recommendedName>
        <fullName evidence="6">DNA 5'-3' helicase</fullName>
        <ecNumber evidence="6">5.6.2.3</ecNumber>
    </recommendedName>
</protein>
<feature type="domain" description="Helicase ATP-binding" evidence="8">
    <location>
        <begin position="13"/>
        <end position="284"/>
    </location>
</feature>
<dbReference type="InterPro" id="IPR011545">
    <property type="entry name" value="DEAD/DEAH_box_helicase_dom"/>
</dbReference>
<keyword evidence="4" id="KW-0067">ATP-binding</keyword>
<dbReference type="Pfam" id="PF13307">
    <property type="entry name" value="Helicase_C_2"/>
    <property type="match status" value="1"/>
</dbReference>
<sequence>MSSIKKAFLKNGLLAKHLPDFVPRHEQVAMAQAVQSAIDSHTDLIVEAGTGVGKTFAYLLPVLSSLAQNKSDGYFKKVVISTGTKALQEQLFYKDLPRLMPLFPEGITMAMLKGRNNYLCIHKFEQFEHTRGTLDAQQLNELVALKQWSVQTDTGDFAEIEQQKGDNSLQQSFTARQEYCSGKACADFERCYLKKARDKAQQADIVIVNHHLYFADIQVKQAGFSSVVDSMDLVVFDEAHQLPNVAQHAFSESISSWHMMYFGQSLLDFSQLLSADTRQLFAAANTLRLQSVELRAYFPAQGDNGLWQDEPLLSSAIDALTNLGSTLAQLKEILLLLRELNDDVAPFLSILEQLELNVGLFLTKPRKGVFSWFQCTKNHVVLRQTPLDIAHLFNDWLANIQTTNVFTSATLSVENNLNYFTRLLGLKDAKELVLNSPFDFQQQSLLYVPRHIPAIEDDRRAQAIAALLLEMTNETLGGCLALFTSYKMLYRVAEILDEQGAGFLIQGQQSKQDILTAFRQKQESILLATASFWEGVDIRGDALSCVMIDKLPFTSPADPKLQGQLLFAQSTQDNIFESLQLPQAVMALKQGAGRLIRHELDRGLLIVCDDRLVTKPYGQSFLASLPNMRRTRCLDKAKQFISRVDVKEKDIEPISN</sequence>
<dbReference type="GO" id="GO:0005524">
    <property type="term" value="F:ATP binding"/>
    <property type="evidence" value="ECO:0007669"/>
    <property type="project" value="UniProtKB-KW"/>
</dbReference>
<keyword evidence="10" id="KW-1185">Reference proteome</keyword>
<dbReference type="GO" id="GO:0003676">
    <property type="term" value="F:nucleic acid binding"/>
    <property type="evidence" value="ECO:0007669"/>
    <property type="project" value="InterPro"/>
</dbReference>
<dbReference type="OrthoDB" id="9805194at2"/>
<accession>A0A1I0DIU5</accession>
<evidence type="ECO:0000256" key="3">
    <source>
        <dbReference type="ARBA" id="ARBA00022801"/>
    </source>
</evidence>
<organism evidence="9 10">
    <name type="scientific">Thalassotalea agarivorans</name>
    <name type="common">Thalassomonas agarivorans</name>
    <dbReference type="NCBI Taxonomy" id="349064"/>
    <lineage>
        <taxon>Bacteria</taxon>
        <taxon>Pseudomonadati</taxon>
        <taxon>Pseudomonadota</taxon>
        <taxon>Gammaproteobacteria</taxon>
        <taxon>Alteromonadales</taxon>
        <taxon>Colwelliaceae</taxon>
        <taxon>Thalassotalea</taxon>
    </lineage>
</organism>
<dbReference type="Proteomes" id="UP000199308">
    <property type="component" value="Unassembled WGS sequence"/>
</dbReference>
<keyword evidence="2" id="KW-0547">Nucleotide-binding</keyword>
<dbReference type="AlphaFoldDB" id="A0A1I0DIU5"/>
<evidence type="ECO:0000256" key="5">
    <source>
        <dbReference type="ARBA" id="ARBA00038058"/>
    </source>
</evidence>
<dbReference type="InterPro" id="IPR045028">
    <property type="entry name" value="DinG/Rad3-like"/>
</dbReference>
<dbReference type="PANTHER" id="PTHR11472:SF34">
    <property type="entry name" value="REGULATOR OF TELOMERE ELONGATION HELICASE 1"/>
    <property type="match status" value="1"/>
</dbReference>
<dbReference type="SMART" id="SM00491">
    <property type="entry name" value="HELICc2"/>
    <property type="match status" value="1"/>
</dbReference>
<dbReference type="SMART" id="SM00487">
    <property type="entry name" value="DEXDc"/>
    <property type="match status" value="1"/>
</dbReference>
<dbReference type="PANTHER" id="PTHR11472">
    <property type="entry name" value="DNA REPAIR DEAD HELICASE RAD3/XP-D SUBFAMILY MEMBER"/>
    <property type="match status" value="1"/>
</dbReference>
<evidence type="ECO:0000259" key="8">
    <source>
        <dbReference type="PROSITE" id="PS51193"/>
    </source>
</evidence>
<evidence type="ECO:0000313" key="9">
    <source>
        <dbReference type="EMBL" id="SET31711.1"/>
    </source>
</evidence>
<evidence type="ECO:0000313" key="10">
    <source>
        <dbReference type="Proteomes" id="UP000199308"/>
    </source>
</evidence>
<evidence type="ECO:0000256" key="2">
    <source>
        <dbReference type="ARBA" id="ARBA00022741"/>
    </source>
</evidence>
<dbReference type="InterPro" id="IPR014013">
    <property type="entry name" value="Helic_SF1/SF2_ATP-bd_DinG/Rad3"/>
</dbReference>
<dbReference type="EMBL" id="FOHK01000006">
    <property type="protein sequence ID" value="SET31711.1"/>
    <property type="molecule type" value="Genomic_DNA"/>
</dbReference>
<dbReference type="GO" id="GO:0006281">
    <property type="term" value="P:DNA repair"/>
    <property type="evidence" value="ECO:0007669"/>
    <property type="project" value="TreeGrafter"/>
</dbReference>
<dbReference type="Gene3D" id="3.40.50.300">
    <property type="entry name" value="P-loop containing nucleotide triphosphate hydrolases"/>
    <property type="match status" value="2"/>
</dbReference>
<proteinExistence type="inferred from homology"/>
<keyword evidence="9" id="KW-0347">Helicase</keyword>
<dbReference type="InterPro" id="IPR014001">
    <property type="entry name" value="Helicase_ATP-bd"/>
</dbReference>
<dbReference type="GO" id="GO:0016818">
    <property type="term" value="F:hydrolase activity, acting on acid anhydrides, in phosphorus-containing anhydrides"/>
    <property type="evidence" value="ECO:0007669"/>
    <property type="project" value="InterPro"/>
</dbReference>
<evidence type="ECO:0000256" key="7">
    <source>
        <dbReference type="ARBA" id="ARBA00048954"/>
    </source>
</evidence>
<dbReference type="PROSITE" id="PS51193">
    <property type="entry name" value="HELICASE_ATP_BIND_2"/>
    <property type="match status" value="1"/>
</dbReference>
<reference evidence="9 10" key="1">
    <citation type="submission" date="2016-10" db="EMBL/GenBank/DDBJ databases">
        <authorList>
            <person name="de Groot N.N."/>
        </authorList>
    </citation>
    <scope>NUCLEOTIDE SEQUENCE [LARGE SCALE GENOMIC DNA]</scope>
    <source>
        <strain evidence="9 10">DSM 19706</strain>
    </source>
</reference>
<comment type="catalytic activity">
    <reaction evidence="7">
        <text>ATP + H2O = ADP + phosphate + H(+)</text>
        <dbReference type="Rhea" id="RHEA:13065"/>
        <dbReference type="ChEBI" id="CHEBI:15377"/>
        <dbReference type="ChEBI" id="CHEBI:15378"/>
        <dbReference type="ChEBI" id="CHEBI:30616"/>
        <dbReference type="ChEBI" id="CHEBI:43474"/>
        <dbReference type="ChEBI" id="CHEBI:456216"/>
        <dbReference type="EC" id="5.6.2.3"/>
    </reaction>
</comment>
<dbReference type="InterPro" id="IPR006555">
    <property type="entry name" value="ATP-dep_Helicase_C"/>
</dbReference>